<name>A0A9J7ATS6_9PROT</name>
<protein>
    <submittedName>
        <fullName evidence="2">GNAT family N-acetyltransferase</fullName>
        <ecNumber evidence="2">2.3.1.-</ecNumber>
    </submittedName>
</protein>
<dbReference type="PANTHER" id="PTHR47237">
    <property type="entry name" value="SLL0310 PROTEIN"/>
    <property type="match status" value="1"/>
</dbReference>
<dbReference type="EMBL" id="CP102480">
    <property type="protein sequence ID" value="UUX50711.1"/>
    <property type="molecule type" value="Genomic_DNA"/>
</dbReference>
<organism evidence="2 3">
    <name type="scientific">Nisaea acidiphila</name>
    <dbReference type="NCBI Taxonomy" id="1862145"/>
    <lineage>
        <taxon>Bacteria</taxon>
        <taxon>Pseudomonadati</taxon>
        <taxon>Pseudomonadota</taxon>
        <taxon>Alphaproteobacteria</taxon>
        <taxon>Rhodospirillales</taxon>
        <taxon>Thalassobaculaceae</taxon>
        <taxon>Nisaea</taxon>
    </lineage>
</organism>
<dbReference type="InterPro" id="IPR000182">
    <property type="entry name" value="GNAT_dom"/>
</dbReference>
<dbReference type="RefSeq" id="WP_257769932.1">
    <property type="nucleotide sequence ID" value="NZ_CP102480.1"/>
</dbReference>
<dbReference type="Pfam" id="PF13508">
    <property type="entry name" value="Acetyltransf_7"/>
    <property type="match status" value="1"/>
</dbReference>
<dbReference type="PANTHER" id="PTHR47237:SF2">
    <property type="entry name" value="BLL4206 PROTEIN"/>
    <property type="match status" value="1"/>
</dbReference>
<dbReference type="CDD" id="cd04301">
    <property type="entry name" value="NAT_SF"/>
    <property type="match status" value="1"/>
</dbReference>
<proteinExistence type="predicted"/>
<dbReference type="KEGG" id="naci:NUH88_03205"/>
<dbReference type="AlphaFoldDB" id="A0A9J7ATS6"/>
<dbReference type="EC" id="2.3.1.-" evidence="2"/>
<dbReference type="PROSITE" id="PS51186">
    <property type="entry name" value="GNAT"/>
    <property type="match status" value="1"/>
</dbReference>
<evidence type="ECO:0000313" key="3">
    <source>
        <dbReference type="Proteomes" id="UP001060336"/>
    </source>
</evidence>
<keyword evidence="2" id="KW-0012">Acyltransferase</keyword>
<accession>A0A9J7ATS6</accession>
<gene>
    <name evidence="2" type="ORF">NUH88_03205</name>
</gene>
<feature type="domain" description="N-acetyltransferase" evidence="1">
    <location>
        <begin position="4"/>
        <end position="140"/>
    </location>
</feature>
<dbReference type="InterPro" id="IPR052729">
    <property type="entry name" value="Acyl/Acetyltrans_Enzymes"/>
</dbReference>
<keyword evidence="3" id="KW-1185">Reference proteome</keyword>
<dbReference type="Pfam" id="PF18014">
    <property type="entry name" value="Acetyltransf_18"/>
    <property type="match status" value="1"/>
</dbReference>
<reference evidence="2" key="1">
    <citation type="submission" date="2022-08" db="EMBL/GenBank/DDBJ databases">
        <title>Nisaea acidiphila sp. nov., isolated from a marine algal debris and emended description of the genus Nisaea Urios et al. 2008.</title>
        <authorList>
            <person name="Kwon K."/>
        </authorList>
    </citation>
    <scope>NUCLEOTIDE SEQUENCE</scope>
    <source>
        <strain evidence="2">MEBiC11861</strain>
    </source>
</reference>
<dbReference type="InterPro" id="IPR041496">
    <property type="entry name" value="YitH/HolE_GNAT"/>
</dbReference>
<dbReference type="Gene3D" id="3.40.630.30">
    <property type="match status" value="1"/>
</dbReference>
<dbReference type="GO" id="GO:0016747">
    <property type="term" value="F:acyltransferase activity, transferring groups other than amino-acyl groups"/>
    <property type="evidence" value="ECO:0007669"/>
    <property type="project" value="InterPro"/>
</dbReference>
<dbReference type="SUPFAM" id="SSF55729">
    <property type="entry name" value="Acyl-CoA N-acyltransferases (Nat)"/>
    <property type="match status" value="1"/>
</dbReference>
<dbReference type="InterPro" id="IPR016181">
    <property type="entry name" value="Acyl_CoA_acyltransferase"/>
</dbReference>
<evidence type="ECO:0000259" key="1">
    <source>
        <dbReference type="PROSITE" id="PS51186"/>
    </source>
</evidence>
<evidence type="ECO:0000313" key="2">
    <source>
        <dbReference type="EMBL" id="UUX50711.1"/>
    </source>
</evidence>
<dbReference type="Gene3D" id="3.40.630.90">
    <property type="match status" value="1"/>
</dbReference>
<dbReference type="Proteomes" id="UP001060336">
    <property type="component" value="Chromosome"/>
</dbReference>
<keyword evidence="2" id="KW-0808">Transferase</keyword>
<sequence length="276" mass="29214">MTDISLDPVRMTDLDAIMDLVAGVSWPHRREDVAQFMRLGGGRLARDGTDGRPLAAGLYWTFGDELARIGLVIVAPECQGRGIGRKLVEQLLADVAPRPVVLLATEAGQPLYERLGFTTFDRSRQYQGTFTGQRADDPRIAPASCSDLGRIAEFDANAFGAVRRKTLEDLASAGHAVMMTEDGRLTGYAISRAFGRGNAIGPIVAGSEADAIALFRALARPGFVRVDCPEDATSLVAHLTGAGLADVGGSPVMSLGPWTPPAGQLRVYGLASHALG</sequence>